<dbReference type="Pfam" id="PF00271">
    <property type="entry name" value="Helicase_C"/>
    <property type="match status" value="1"/>
</dbReference>
<reference evidence="12" key="1">
    <citation type="submission" date="2024-04" db="EMBL/GenBank/DDBJ databases">
        <authorList>
            <person name="Shaw F."/>
            <person name="Minotto A."/>
        </authorList>
    </citation>
    <scope>NUCLEOTIDE SEQUENCE [LARGE SCALE GENOMIC DNA]</scope>
</reference>
<dbReference type="SUPFAM" id="SSF52540">
    <property type="entry name" value="P-loop containing nucleoside triphosphate hydrolases"/>
    <property type="match status" value="1"/>
</dbReference>
<comment type="subcellular location">
    <subcellularLocation>
        <location evidence="7">Nucleus</location>
    </subcellularLocation>
</comment>
<keyword evidence="12" id="KW-1185">Reference proteome</keyword>
<feature type="domain" description="Helicase ATP-binding" evidence="9">
    <location>
        <begin position="26"/>
        <end position="197"/>
    </location>
</feature>
<evidence type="ECO:0000256" key="6">
    <source>
        <dbReference type="ARBA" id="ARBA00034617"/>
    </source>
</evidence>
<evidence type="ECO:0000256" key="7">
    <source>
        <dbReference type="RuleBase" id="RU364117"/>
    </source>
</evidence>
<comment type="catalytic activity">
    <reaction evidence="7">
        <text>ATP + H2O = ADP + phosphate + H(+)</text>
        <dbReference type="Rhea" id="RHEA:13065"/>
        <dbReference type="ChEBI" id="CHEBI:15377"/>
        <dbReference type="ChEBI" id="CHEBI:15378"/>
        <dbReference type="ChEBI" id="CHEBI:30616"/>
        <dbReference type="ChEBI" id="CHEBI:43474"/>
        <dbReference type="ChEBI" id="CHEBI:456216"/>
    </reaction>
</comment>
<gene>
    <name evidence="11" type="ORF">GFSPODELE1_LOCUS820</name>
</gene>
<keyword evidence="5 7" id="KW-0067">ATP-binding</keyword>
<dbReference type="InterPro" id="IPR036388">
    <property type="entry name" value="WH-like_DNA-bd_sf"/>
</dbReference>
<evidence type="ECO:0000259" key="10">
    <source>
        <dbReference type="PROSITE" id="PS51194"/>
    </source>
</evidence>
<keyword evidence="3 7" id="KW-0378">Hydrolase</keyword>
<dbReference type="SMART" id="SM00490">
    <property type="entry name" value="HELICc"/>
    <property type="match status" value="1"/>
</dbReference>
<dbReference type="InterPro" id="IPR027417">
    <property type="entry name" value="P-loop_NTPase"/>
</dbReference>
<protein>
    <recommendedName>
        <fullName evidence="7">ATP-dependent DNA helicase</fullName>
        <ecNumber evidence="7">5.6.2.4</ecNumber>
    </recommendedName>
</protein>
<keyword evidence="7" id="KW-0539">Nucleus</keyword>
<organism evidence="11 12">
    <name type="scientific">Somion occarium</name>
    <dbReference type="NCBI Taxonomy" id="3059160"/>
    <lineage>
        <taxon>Eukaryota</taxon>
        <taxon>Fungi</taxon>
        <taxon>Dikarya</taxon>
        <taxon>Basidiomycota</taxon>
        <taxon>Agaricomycotina</taxon>
        <taxon>Agaricomycetes</taxon>
        <taxon>Polyporales</taxon>
        <taxon>Cerrenaceae</taxon>
        <taxon>Somion</taxon>
    </lineage>
</organism>
<keyword evidence="2 7" id="KW-0547">Nucleotide-binding</keyword>
<feature type="region of interest" description="Disordered" evidence="8">
    <location>
        <begin position="665"/>
        <end position="714"/>
    </location>
</feature>
<sequence length="714" mass="79929">MEKAYEVLRDTFGFDSFRLSQEEVIRRLLVENENALVLYPTGGGKSLTYQVPALCLEVQAGITLVISPLIALMKDQVDSLVRRGVKAANLDSTQPMDRISWIRGEVLSGSMKILYVAPERLNNENFVNMMRRVKIALLAVDESHCISQWGSSFRPEYLKIARFAEEMDVERVLCLTATATKMVSEDICKNFYISPTEGVFRTPMYRPNLAFQVEVVNNLEEKLDKLIPLLQSRTGPAIVYVTLQKHAEDVANHLRPHGLEPMVYHAGLPSEERERIQMQFMESENGIVCATIAFGMGIDKANIRQVVHLYMPKTLENYSQEVGRAGRDGLPSQCVMFLCAADIPILEGFARGDTCSKKDIQLWIQEVAMKQSAADGTIDFNLYEQAKQYDIRQNVLNLCYAQLELDYNHLRAVTPFYSVFEINSRTSDGWQKVMSDNSPAAKVVKQYWTSKTSAHVIDVVQAAKYSKTDRNDLAKKISDWELDGHITCKASQVRYRFALQSSNPLPKTVAEITQLADLIHERMQGRENEAIEKIRKVIEFAIDDDCLPQSLCEYFDDSEGVPGGMCGKCTFCETGSGVEFNPTAQSTPDPKQIKAILNACHVRDDPRLLARMAFGITSPRLTAGKWSTYHPLFGSMVAYDFNALVAAFDAECKKVGYENLEAPAPTYSTSRKRTSTQANSGSSGSKSNYTSRGSGSSSYSRGRGRGGYAKRARR</sequence>
<evidence type="ECO:0000256" key="1">
    <source>
        <dbReference type="ARBA" id="ARBA00005446"/>
    </source>
</evidence>
<dbReference type="Pfam" id="PF16124">
    <property type="entry name" value="RecQ_Zn_bind"/>
    <property type="match status" value="1"/>
</dbReference>
<feature type="domain" description="Helicase C-terminal" evidence="10">
    <location>
        <begin position="222"/>
        <end position="368"/>
    </location>
</feature>
<dbReference type="EC" id="5.6.2.4" evidence="7"/>
<dbReference type="InterPro" id="IPR032284">
    <property type="entry name" value="RecQ_Zn-bd"/>
</dbReference>
<dbReference type="Proteomes" id="UP001497453">
    <property type="component" value="Chromosome 1"/>
</dbReference>
<evidence type="ECO:0000256" key="4">
    <source>
        <dbReference type="ARBA" id="ARBA00022806"/>
    </source>
</evidence>
<dbReference type="EMBL" id="OZ037944">
    <property type="protein sequence ID" value="CAL1695604.1"/>
    <property type="molecule type" value="Genomic_DNA"/>
</dbReference>
<dbReference type="PANTHER" id="PTHR13710:SF120">
    <property type="entry name" value="BIFUNCTIONAL 3'-5' EXONUCLEASE_ATP-DEPENDENT HELICASE WRN"/>
    <property type="match status" value="1"/>
</dbReference>
<dbReference type="Gene3D" id="1.10.10.10">
    <property type="entry name" value="Winged helix-like DNA-binding domain superfamily/Winged helix DNA-binding domain"/>
    <property type="match status" value="1"/>
</dbReference>
<proteinExistence type="inferred from homology"/>
<evidence type="ECO:0000256" key="2">
    <source>
        <dbReference type="ARBA" id="ARBA00022741"/>
    </source>
</evidence>
<comment type="catalytic activity">
    <reaction evidence="6 7">
        <text>Couples ATP hydrolysis with the unwinding of duplex DNA by translocating in the 3'-5' direction.</text>
        <dbReference type="EC" id="5.6.2.4"/>
    </reaction>
</comment>
<feature type="compositionally biased region" description="Basic residues" evidence="8">
    <location>
        <begin position="702"/>
        <end position="714"/>
    </location>
</feature>
<dbReference type="InterPro" id="IPR014001">
    <property type="entry name" value="Helicase_ATP-bd"/>
</dbReference>
<dbReference type="PROSITE" id="PS51192">
    <property type="entry name" value="HELICASE_ATP_BIND_1"/>
    <property type="match status" value="1"/>
</dbReference>
<evidence type="ECO:0000256" key="3">
    <source>
        <dbReference type="ARBA" id="ARBA00022801"/>
    </source>
</evidence>
<keyword evidence="4 7" id="KW-0347">Helicase</keyword>
<dbReference type="InterPro" id="IPR011545">
    <property type="entry name" value="DEAD/DEAH_box_helicase_dom"/>
</dbReference>
<dbReference type="PANTHER" id="PTHR13710">
    <property type="entry name" value="DNA HELICASE RECQ FAMILY MEMBER"/>
    <property type="match status" value="1"/>
</dbReference>
<dbReference type="InterPro" id="IPR004589">
    <property type="entry name" value="DNA_helicase_ATP-dep_RecQ"/>
</dbReference>
<dbReference type="SMART" id="SM00487">
    <property type="entry name" value="DEXDc"/>
    <property type="match status" value="1"/>
</dbReference>
<accession>A0ABP1CLY6</accession>
<dbReference type="Pfam" id="PF00270">
    <property type="entry name" value="DEAD"/>
    <property type="match status" value="1"/>
</dbReference>
<evidence type="ECO:0000259" key="9">
    <source>
        <dbReference type="PROSITE" id="PS51192"/>
    </source>
</evidence>
<dbReference type="InterPro" id="IPR001650">
    <property type="entry name" value="Helicase_C-like"/>
</dbReference>
<name>A0ABP1CLY6_9APHY</name>
<feature type="compositionally biased region" description="Low complexity" evidence="8">
    <location>
        <begin position="675"/>
        <end position="701"/>
    </location>
</feature>
<dbReference type="Gene3D" id="3.40.50.300">
    <property type="entry name" value="P-loop containing nucleotide triphosphate hydrolases"/>
    <property type="match status" value="2"/>
</dbReference>
<dbReference type="NCBIfam" id="TIGR00614">
    <property type="entry name" value="recQ_fam"/>
    <property type="match status" value="1"/>
</dbReference>
<evidence type="ECO:0000256" key="5">
    <source>
        <dbReference type="ARBA" id="ARBA00022840"/>
    </source>
</evidence>
<comment type="similarity">
    <text evidence="1 7">Belongs to the helicase family. RecQ subfamily.</text>
</comment>
<evidence type="ECO:0000313" key="11">
    <source>
        <dbReference type="EMBL" id="CAL1695604.1"/>
    </source>
</evidence>
<evidence type="ECO:0000313" key="12">
    <source>
        <dbReference type="Proteomes" id="UP001497453"/>
    </source>
</evidence>
<evidence type="ECO:0000256" key="8">
    <source>
        <dbReference type="SAM" id="MobiDB-lite"/>
    </source>
</evidence>
<dbReference type="PROSITE" id="PS51194">
    <property type="entry name" value="HELICASE_CTER"/>
    <property type="match status" value="1"/>
</dbReference>